<keyword evidence="1" id="KW-0732">Signal</keyword>
<name>A0ABU7W8B4_9FLAO</name>
<organism evidence="2 3">
    <name type="scientific">Winogradskyella poriferorum</name>
    <dbReference type="NCBI Taxonomy" id="307627"/>
    <lineage>
        <taxon>Bacteria</taxon>
        <taxon>Pseudomonadati</taxon>
        <taxon>Bacteroidota</taxon>
        <taxon>Flavobacteriia</taxon>
        <taxon>Flavobacteriales</taxon>
        <taxon>Flavobacteriaceae</taxon>
        <taxon>Winogradskyella</taxon>
    </lineage>
</organism>
<feature type="signal peptide" evidence="1">
    <location>
        <begin position="1"/>
        <end position="21"/>
    </location>
</feature>
<proteinExistence type="predicted"/>
<feature type="chain" id="PRO_5047377563" description="Lipocalin-like domain-containing protein" evidence="1">
    <location>
        <begin position="22"/>
        <end position="136"/>
    </location>
</feature>
<keyword evidence="3" id="KW-1185">Reference proteome</keyword>
<evidence type="ECO:0008006" key="4">
    <source>
        <dbReference type="Google" id="ProtNLM"/>
    </source>
</evidence>
<evidence type="ECO:0000256" key="1">
    <source>
        <dbReference type="SAM" id="SignalP"/>
    </source>
</evidence>
<dbReference type="RefSeq" id="WP_331810458.1">
    <property type="nucleotide sequence ID" value="NZ_JAZHOU010000003.1"/>
</dbReference>
<dbReference type="EMBL" id="JAZHOU010000003">
    <property type="protein sequence ID" value="MEF3079718.1"/>
    <property type="molecule type" value="Genomic_DNA"/>
</dbReference>
<evidence type="ECO:0000313" key="3">
    <source>
        <dbReference type="Proteomes" id="UP001356704"/>
    </source>
</evidence>
<sequence>MQKLRMSLLLLITILITSCDTDDTSTSNPLIKTGLIGEWEIIGRGINNVSSLEALCCETLSFSDDDNKRDLHGSFVFEEHGVITNGSYTVNLEENTIDYAAENSDTISLGFIINNFTLEVWYFDDNNRNWTTYIKQ</sequence>
<reference evidence="2 3" key="1">
    <citation type="submission" date="2024-02" db="EMBL/GenBank/DDBJ databases">
        <title>Winogradskyella poriferorum JCM 12885.</title>
        <authorList>
            <person name="Zhang D.-F."/>
            <person name="Fu Z.-Y."/>
        </authorList>
    </citation>
    <scope>NUCLEOTIDE SEQUENCE [LARGE SCALE GENOMIC DNA]</scope>
    <source>
        <strain evidence="2 3">JCM 12885</strain>
    </source>
</reference>
<evidence type="ECO:0000313" key="2">
    <source>
        <dbReference type="EMBL" id="MEF3079718.1"/>
    </source>
</evidence>
<dbReference type="Proteomes" id="UP001356704">
    <property type="component" value="Unassembled WGS sequence"/>
</dbReference>
<comment type="caution">
    <text evidence="2">The sequence shown here is derived from an EMBL/GenBank/DDBJ whole genome shotgun (WGS) entry which is preliminary data.</text>
</comment>
<dbReference type="PROSITE" id="PS51257">
    <property type="entry name" value="PROKAR_LIPOPROTEIN"/>
    <property type="match status" value="1"/>
</dbReference>
<accession>A0ABU7W8B4</accession>
<protein>
    <recommendedName>
        <fullName evidence="4">Lipocalin-like domain-containing protein</fullName>
    </recommendedName>
</protein>
<gene>
    <name evidence="2" type="ORF">V1468_11925</name>
</gene>